<keyword evidence="3" id="KW-1185">Reference proteome</keyword>
<reference evidence="2 3" key="1">
    <citation type="submission" date="2015-03" db="EMBL/GenBank/DDBJ databases">
        <title>Draft genome of the nematode, Opisthorchis viverrini.</title>
        <authorList>
            <person name="Mitreva M."/>
        </authorList>
    </citation>
    <scope>NUCLEOTIDE SEQUENCE [LARGE SCALE GENOMIC DNA]</scope>
    <source>
        <strain evidence="2">Khon Kaen</strain>
    </source>
</reference>
<evidence type="ECO:0000313" key="3">
    <source>
        <dbReference type="Proteomes" id="UP000243686"/>
    </source>
</evidence>
<evidence type="ECO:0000256" key="1">
    <source>
        <dbReference type="SAM" id="MobiDB-lite"/>
    </source>
</evidence>
<feature type="compositionally biased region" description="Low complexity" evidence="1">
    <location>
        <begin position="130"/>
        <end position="142"/>
    </location>
</feature>
<dbReference type="AlphaFoldDB" id="A0A1S8WXN9"/>
<feature type="region of interest" description="Disordered" evidence="1">
    <location>
        <begin position="165"/>
        <end position="192"/>
    </location>
</feature>
<feature type="compositionally biased region" description="Basic and acidic residues" evidence="1">
    <location>
        <begin position="119"/>
        <end position="129"/>
    </location>
</feature>
<sequence>MKCVSSGEMMTSGLDGEAFRVTAEAAVANSLPPGEHPADLHFVTMGEAQDTSPKVTESMIRSHTVTTTTTGSMIVTSSLSVATTATQPTLVTVSSATSAISETATKSVSDQARLAMARDSFRQSSDRSRFSGTPTPATTTHAIPSVLPTNLTSVPPVQQVFRPDARARSTQDLSGQLGHDKPAAPGTGPSLFGSTATLSRLWNDLSAFKPVARSTPTTAQVGSFIRGREPVVDSSHFVLETSTTLRGSPF</sequence>
<feature type="region of interest" description="Disordered" evidence="1">
    <location>
        <begin position="118"/>
        <end position="151"/>
    </location>
</feature>
<accession>A0A1S8WXN9</accession>
<dbReference type="EMBL" id="KV893543">
    <property type="protein sequence ID" value="OON19164.1"/>
    <property type="molecule type" value="Genomic_DNA"/>
</dbReference>
<evidence type="ECO:0000313" key="2">
    <source>
        <dbReference type="EMBL" id="OON19164.1"/>
    </source>
</evidence>
<name>A0A1S8WXN9_OPIVI</name>
<organism evidence="2 3">
    <name type="scientific">Opisthorchis viverrini</name>
    <name type="common">Southeast Asian liver fluke</name>
    <dbReference type="NCBI Taxonomy" id="6198"/>
    <lineage>
        <taxon>Eukaryota</taxon>
        <taxon>Metazoa</taxon>
        <taxon>Spiralia</taxon>
        <taxon>Lophotrochozoa</taxon>
        <taxon>Platyhelminthes</taxon>
        <taxon>Trematoda</taxon>
        <taxon>Digenea</taxon>
        <taxon>Opisthorchiida</taxon>
        <taxon>Opisthorchiata</taxon>
        <taxon>Opisthorchiidae</taxon>
        <taxon>Opisthorchis</taxon>
    </lineage>
</organism>
<protein>
    <submittedName>
        <fullName evidence="2">Uncharacterized protein</fullName>
    </submittedName>
</protein>
<dbReference type="Proteomes" id="UP000243686">
    <property type="component" value="Unassembled WGS sequence"/>
</dbReference>
<proteinExistence type="predicted"/>
<gene>
    <name evidence="2" type="ORF">X801_04972</name>
</gene>